<proteinExistence type="predicted"/>
<feature type="transmembrane region" description="Helical" evidence="7">
    <location>
        <begin position="491"/>
        <end position="517"/>
    </location>
</feature>
<keyword evidence="10" id="KW-0378">Hydrolase</keyword>
<evidence type="ECO:0000256" key="1">
    <source>
        <dbReference type="ARBA" id="ARBA00004651"/>
    </source>
</evidence>
<dbReference type="PANTHER" id="PTHR30619:SF1">
    <property type="entry name" value="RECOMBINATION PROTEIN 2"/>
    <property type="match status" value="1"/>
</dbReference>
<evidence type="ECO:0000256" key="6">
    <source>
        <dbReference type="SAM" id="MobiDB-lite"/>
    </source>
</evidence>
<reference evidence="10 11" key="1">
    <citation type="submission" date="2019-10" db="EMBL/GenBank/DDBJ databases">
        <title>Streptomyces sp. nov., a novel actinobacterium isolated from alkaline environment.</title>
        <authorList>
            <person name="Golinska P."/>
        </authorList>
    </citation>
    <scope>NUCLEOTIDE SEQUENCE [LARGE SCALE GENOMIC DNA]</scope>
    <source>
        <strain evidence="10 11">OF1</strain>
    </source>
</reference>
<organism evidence="10 11">
    <name type="scientific">Streptomyces alkaliterrae</name>
    <dbReference type="NCBI Taxonomy" id="2213162"/>
    <lineage>
        <taxon>Bacteria</taxon>
        <taxon>Bacillati</taxon>
        <taxon>Actinomycetota</taxon>
        <taxon>Actinomycetes</taxon>
        <taxon>Kitasatosporales</taxon>
        <taxon>Streptomycetaceae</taxon>
        <taxon>Streptomyces</taxon>
    </lineage>
</organism>
<feature type="transmembrane region" description="Helical" evidence="7">
    <location>
        <begin position="567"/>
        <end position="583"/>
    </location>
</feature>
<comment type="caution">
    <text evidence="10">The sequence shown here is derived from an EMBL/GenBank/DDBJ whole genome shotgun (WGS) entry which is preliminary data.</text>
</comment>
<keyword evidence="3 7" id="KW-0812">Transmembrane</keyword>
<feature type="transmembrane region" description="Helical" evidence="7">
    <location>
        <begin position="451"/>
        <end position="471"/>
    </location>
</feature>
<keyword evidence="5 7" id="KW-0472">Membrane</keyword>
<dbReference type="PANTHER" id="PTHR30619">
    <property type="entry name" value="DNA INTERNALIZATION/COMPETENCE PROTEIN COMEC/REC2"/>
    <property type="match status" value="1"/>
</dbReference>
<dbReference type="NCBIfam" id="TIGR00360">
    <property type="entry name" value="ComEC_N-term"/>
    <property type="match status" value="1"/>
</dbReference>
<dbReference type="InterPro" id="IPR001279">
    <property type="entry name" value="Metallo-B-lactamas"/>
</dbReference>
<keyword evidence="11" id="KW-1185">Reference proteome</keyword>
<comment type="subcellular location">
    <subcellularLocation>
        <location evidence="1">Cell membrane</location>
        <topology evidence="1">Multi-pass membrane protein</topology>
    </subcellularLocation>
</comment>
<feature type="transmembrane region" description="Helical" evidence="7">
    <location>
        <begin position="340"/>
        <end position="365"/>
    </location>
</feature>
<dbReference type="InterPro" id="IPR052159">
    <property type="entry name" value="Competence_DNA_uptake"/>
</dbReference>
<dbReference type="Proteomes" id="UP000320857">
    <property type="component" value="Unassembled WGS sequence"/>
</dbReference>
<feature type="transmembrane region" description="Helical" evidence="7">
    <location>
        <begin position="307"/>
        <end position="328"/>
    </location>
</feature>
<dbReference type="GO" id="GO:0005886">
    <property type="term" value="C:plasma membrane"/>
    <property type="evidence" value="ECO:0007669"/>
    <property type="project" value="UniProtKB-SubCell"/>
</dbReference>
<dbReference type="Gene3D" id="3.60.15.10">
    <property type="entry name" value="Ribonuclease Z/Hydroxyacylglutathione hydrolase-like"/>
    <property type="match status" value="1"/>
</dbReference>
<evidence type="ECO:0000259" key="9">
    <source>
        <dbReference type="Pfam" id="PF03772"/>
    </source>
</evidence>
<evidence type="ECO:0000256" key="4">
    <source>
        <dbReference type="ARBA" id="ARBA00022989"/>
    </source>
</evidence>
<dbReference type="GO" id="GO:0016787">
    <property type="term" value="F:hydrolase activity"/>
    <property type="evidence" value="ECO:0007669"/>
    <property type="project" value="UniProtKB-KW"/>
</dbReference>
<dbReference type="Pfam" id="PF03772">
    <property type="entry name" value="Competence"/>
    <property type="match status" value="1"/>
</dbReference>
<feature type="region of interest" description="Disordered" evidence="6">
    <location>
        <begin position="1"/>
        <end position="43"/>
    </location>
</feature>
<dbReference type="Pfam" id="PF00753">
    <property type="entry name" value="Lactamase_B"/>
    <property type="match status" value="1"/>
</dbReference>
<accession>A0A5P0YMX4</accession>
<evidence type="ECO:0000313" key="11">
    <source>
        <dbReference type="Proteomes" id="UP000320857"/>
    </source>
</evidence>
<evidence type="ECO:0000256" key="5">
    <source>
        <dbReference type="ARBA" id="ARBA00023136"/>
    </source>
</evidence>
<dbReference type="SUPFAM" id="SSF56281">
    <property type="entry name" value="Metallo-hydrolase/oxidoreductase"/>
    <property type="match status" value="1"/>
</dbReference>
<evidence type="ECO:0000256" key="3">
    <source>
        <dbReference type="ARBA" id="ARBA00022692"/>
    </source>
</evidence>
<feature type="domain" description="ComEC/Rec2-related protein" evidence="9">
    <location>
        <begin position="286"/>
        <end position="560"/>
    </location>
</feature>
<keyword evidence="4 7" id="KW-1133">Transmembrane helix</keyword>
<dbReference type="InterPro" id="IPR036866">
    <property type="entry name" value="RibonucZ/Hydroxyglut_hydro"/>
</dbReference>
<keyword evidence="2" id="KW-1003">Cell membrane</keyword>
<name>A0A5P0YMX4_9ACTN</name>
<dbReference type="AlphaFoldDB" id="A0A5P0YMX4"/>
<evidence type="ECO:0000256" key="7">
    <source>
        <dbReference type="SAM" id="Phobius"/>
    </source>
</evidence>
<feature type="transmembrane region" description="Helical" evidence="7">
    <location>
        <begin position="418"/>
        <end position="439"/>
    </location>
</feature>
<feature type="non-terminal residue" evidence="10">
    <location>
        <position position="712"/>
    </location>
</feature>
<feature type="transmembrane region" description="Helical" evidence="7">
    <location>
        <begin position="107"/>
        <end position="132"/>
    </location>
</feature>
<evidence type="ECO:0000313" key="10">
    <source>
        <dbReference type="EMBL" id="MQS01027.1"/>
    </source>
</evidence>
<sequence length="712" mass="72608">MKPAARVSLGKPEPAARPPTPERLAVHAESGHRLGAAHPRQEGPVDLRMVPPAVAAWVAAALAPALSAGAVALLVCGCLVAATVLGVAGRRRARSARDRPARERRTWISGGVLVAAGAALLCAAAGATAAGLHTAAVHDGPLPELAKEHAHVTLRLTLTGDPRRTRGRPGQPRTVVVAPATAIRVAQGDGTATVIRNPVLVVVPPERAEAWLGLLPSTTLEVRARLAAPDDGRAGDIAALARVTEEVPRTLAPPDLAQRLAGSVRQGLLDATDGLPEDARAMIPALVMGDTSRLPTDLWNAVRAADMTHLIVVSGAHVSLVLAVFIGAPGTASRSERRGLAALLGVPLRTTAVLGAGVLIAFTVVCRPGPSVLRAAVCGGITLLAIATGRRRSLLPALAAAALLLVLYDPALARSYGFLLSVLATGALLVIAPRWSLFLQQRGAPVPLAEAMAATAAAQAVCAPVVAVFAARVSLVALPCNLLAGLAFAPATLLGCLALASAPVSGTAAGAAAWLASWPARWIAAVARTGAGLPGAEIGWPGGWAGAAALAAVTGGVLLVLRPALRRPWAVAVLVLLLVLAVLRPHPLARWVTGWPPPDWRLVACDVGQGDALVLSAGGRGAVVVDVGPDPAAVDSCLRDLGVRHIPLLVLTHFHADHVSGLTGALSGRSVGAIQTSTLYEPPGQAEFVRQEARKAGVPMAPVVAGERRRLG</sequence>
<gene>
    <name evidence="10" type="ORF">FNX44_003890</name>
</gene>
<protein>
    <submittedName>
        <fullName evidence="10">MBL fold metallo-hydrolase</fullName>
    </submittedName>
</protein>
<evidence type="ECO:0000259" key="8">
    <source>
        <dbReference type="Pfam" id="PF00753"/>
    </source>
</evidence>
<feature type="transmembrane region" description="Helical" evidence="7">
    <location>
        <begin position="54"/>
        <end position="87"/>
    </location>
</feature>
<dbReference type="EMBL" id="VJYK02000023">
    <property type="protein sequence ID" value="MQS01027.1"/>
    <property type="molecule type" value="Genomic_DNA"/>
</dbReference>
<feature type="transmembrane region" description="Helical" evidence="7">
    <location>
        <begin position="538"/>
        <end position="561"/>
    </location>
</feature>
<feature type="domain" description="Metallo-beta-lactamase" evidence="8">
    <location>
        <begin position="606"/>
        <end position="696"/>
    </location>
</feature>
<evidence type="ECO:0000256" key="2">
    <source>
        <dbReference type="ARBA" id="ARBA00022475"/>
    </source>
</evidence>
<feature type="transmembrane region" description="Helical" evidence="7">
    <location>
        <begin position="371"/>
        <end position="387"/>
    </location>
</feature>
<dbReference type="InterPro" id="IPR004477">
    <property type="entry name" value="ComEC_N"/>
</dbReference>